<keyword evidence="6" id="KW-1185">Reference proteome</keyword>
<evidence type="ECO:0000256" key="2">
    <source>
        <dbReference type="ARBA" id="ARBA00006432"/>
    </source>
</evidence>
<dbReference type="InterPro" id="IPR000873">
    <property type="entry name" value="AMP-dep_synth/lig_dom"/>
</dbReference>
<dbReference type="OrthoDB" id="10253115at2759"/>
<dbReference type="InterPro" id="IPR020845">
    <property type="entry name" value="AMP-binding_CS"/>
</dbReference>
<dbReference type="PANTHER" id="PTHR43201:SF6">
    <property type="entry name" value="ACYL COA SYNTHETASE (EUROFUNG)"/>
    <property type="match status" value="1"/>
</dbReference>
<dbReference type="VEuPathDB" id="FungiDB:A1O9_07230"/>
<comment type="caution">
    <text evidence="5">The sequence shown here is derived from an EMBL/GenBank/DDBJ whole genome shotgun (WGS) entry which is preliminary data.</text>
</comment>
<dbReference type="EMBL" id="AMGV01000005">
    <property type="protein sequence ID" value="KEF57040.1"/>
    <property type="molecule type" value="Genomic_DNA"/>
</dbReference>
<dbReference type="Pfam" id="PF00501">
    <property type="entry name" value="AMP-binding"/>
    <property type="match status" value="1"/>
</dbReference>
<comment type="similarity">
    <text evidence="2">Belongs to the ATP-dependent AMP-binding enzyme family.</text>
</comment>
<evidence type="ECO:0000313" key="5">
    <source>
        <dbReference type="EMBL" id="KEF57040.1"/>
    </source>
</evidence>
<dbReference type="PROSITE" id="PS00455">
    <property type="entry name" value="AMP_BINDING"/>
    <property type="match status" value="1"/>
</dbReference>
<dbReference type="GeneID" id="25282144"/>
<dbReference type="GO" id="GO:0031956">
    <property type="term" value="F:medium-chain fatty acid-CoA ligase activity"/>
    <property type="evidence" value="ECO:0007669"/>
    <property type="project" value="TreeGrafter"/>
</dbReference>
<accession>A0A072PNC7</accession>
<dbReference type="Proteomes" id="UP000027920">
    <property type="component" value="Unassembled WGS sequence"/>
</dbReference>
<evidence type="ECO:0000313" key="6">
    <source>
        <dbReference type="Proteomes" id="UP000027920"/>
    </source>
</evidence>
<dbReference type="RefSeq" id="XP_013259630.1">
    <property type="nucleotide sequence ID" value="XM_013404176.1"/>
</dbReference>
<feature type="domain" description="AMP-binding enzyme C-terminal" evidence="4">
    <location>
        <begin position="468"/>
        <end position="555"/>
    </location>
</feature>
<dbReference type="SUPFAM" id="SSF56801">
    <property type="entry name" value="Acetyl-CoA synthetase-like"/>
    <property type="match status" value="1"/>
</dbReference>
<dbReference type="STRING" id="1182545.A0A072PNC7"/>
<organism evidence="5 6">
    <name type="scientific">Exophiala aquamarina CBS 119918</name>
    <dbReference type="NCBI Taxonomy" id="1182545"/>
    <lineage>
        <taxon>Eukaryota</taxon>
        <taxon>Fungi</taxon>
        <taxon>Dikarya</taxon>
        <taxon>Ascomycota</taxon>
        <taxon>Pezizomycotina</taxon>
        <taxon>Eurotiomycetes</taxon>
        <taxon>Chaetothyriomycetidae</taxon>
        <taxon>Chaetothyriales</taxon>
        <taxon>Herpotrichiellaceae</taxon>
        <taxon>Exophiala</taxon>
    </lineage>
</organism>
<dbReference type="Gene3D" id="3.30.300.30">
    <property type="match status" value="1"/>
</dbReference>
<dbReference type="PANTHER" id="PTHR43201">
    <property type="entry name" value="ACYL-COA SYNTHETASE"/>
    <property type="match status" value="1"/>
</dbReference>
<dbReference type="InterPro" id="IPR042099">
    <property type="entry name" value="ANL_N_sf"/>
</dbReference>
<sequence>MSLEIDSGGLIAPERTPAIVHGSSSVPLLDLTLSELLDFQCIRYGSRECVVIPWTGARWTYDFLRQESVHLAKGMLEKGIRPGDRVAVMAGNCEQYVSIFFACMRIGAILVILNNTYTAAEAMYALEFTECKMLFTTSRIGLHDNRPLLARLGKGPGSMYEPVLLRGHSERLDLYKNLVELGARIPDDKLTAATAQVGTYDVCNLQFTSGTTGHPKAAMLTHHSLVNNSRFIGQRLALTEDDVLCCPPPLFHCFGLVIGLLACVTHGAKVIYPTETFDAGACLRTISEEKCTALHGVPAMFDSIFSLPWPEDFDCSRLRTGMIAGAPIPRHLMELMVNHLGMTEFVSSYGLTEASPTCFNAFHDDSIETKMNTVGRVMPYAHAKVIDREGRTLSIGQRGELCIAGYQLQRGYWRNEEKTNEVMVRDDAGVLWLKTGDEAIINKDMTCTITGRFKDIIIRGGENIYPLEIEERLIQHKEINRAIVVGVKHSRYGEVVAAFLQRAKDSTTEHSSTLSDENIREWVRVTLGRHKAPAHIFWLGENGIPGVIPLTGSGKVRKFELAKRAEQLVITQKARL</sequence>
<evidence type="ECO:0000259" key="4">
    <source>
        <dbReference type="Pfam" id="PF13193"/>
    </source>
</evidence>
<dbReference type="InterPro" id="IPR025110">
    <property type="entry name" value="AMP-bd_C"/>
</dbReference>
<evidence type="ECO:0000259" key="3">
    <source>
        <dbReference type="Pfam" id="PF00501"/>
    </source>
</evidence>
<evidence type="ECO:0000256" key="1">
    <source>
        <dbReference type="ARBA" id="ARBA00004924"/>
    </source>
</evidence>
<dbReference type="AlphaFoldDB" id="A0A072PNC7"/>
<dbReference type="GO" id="GO:0006631">
    <property type="term" value="P:fatty acid metabolic process"/>
    <property type="evidence" value="ECO:0007669"/>
    <property type="project" value="TreeGrafter"/>
</dbReference>
<feature type="domain" description="AMP-dependent synthetase/ligase" evidence="3">
    <location>
        <begin position="43"/>
        <end position="413"/>
    </location>
</feature>
<dbReference type="FunFam" id="3.40.50.12780:FF:000003">
    <property type="entry name" value="Long-chain-fatty-acid--CoA ligase FadD"/>
    <property type="match status" value="1"/>
</dbReference>
<dbReference type="InterPro" id="IPR045851">
    <property type="entry name" value="AMP-bd_C_sf"/>
</dbReference>
<reference evidence="5 6" key="1">
    <citation type="submission" date="2013-03" db="EMBL/GenBank/DDBJ databases">
        <title>The Genome Sequence of Exophiala aquamarina CBS 119918.</title>
        <authorList>
            <consortium name="The Broad Institute Genomics Platform"/>
            <person name="Cuomo C."/>
            <person name="de Hoog S."/>
            <person name="Gorbushina A."/>
            <person name="Walker B."/>
            <person name="Young S.K."/>
            <person name="Zeng Q."/>
            <person name="Gargeya S."/>
            <person name="Fitzgerald M."/>
            <person name="Haas B."/>
            <person name="Abouelleil A."/>
            <person name="Allen A.W."/>
            <person name="Alvarado L."/>
            <person name="Arachchi H.M."/>
            <person name="Berlin A.M."/>
            <person name="Chapman S.B."/>
            <person name="Gainer-Dewar J."/>
            <person name="Goldberg J."/>
            <person name="Griggs A."/>
            <person name="Gujja S."/>
            <person name="Hansen M."/>
            <person name="Howarth C."/>
            <person name="Imamovic A."/>
            <person name="Ireland A."/>
            <person name="Larimer J."/>
            <person name="McCowan C."/>
            <person name="Murphy C."/>
            <person name="Pearson M."/>
            <person name="Poon T.W."/>
            <person name="Priest M."/>
            <person name="Roberts A."/>
            <person name="Saif S."/>
            <person name="Shea T."/>
            <person name="Sisk P."/>
            <person name="Sykes S."/>
            <person name="Wortman J."/>
            <person name="Nusbaum C."/>
            <person name="Birren B."/>
        </authorList>
    </citation>
    <scope>NUCLEOTIDE SEQUENCE [LARGE SCALE GENOMIC DNA]</scope>
    <source>
        <strain evidence="5 6">CBS 119918</strain>
    </source>
</reference>
<proteinExistence type="inferred from homology"/>
<dbReference type="Gene3D" id="3.40.50.12780">
    <property type="entry name" value="N-terminal domain of ligase-like"/>
    <property type="match status" value="1"/>
</dbReference>
<dbReference type="HOGENOM" id="CLU_000022_59_7_1"/>
<protein>
    <submittedName>
        <fullName evidence="5">Long-chain acyl-CoA synthetase</fullName>
    </submittedName>
</protein>
<gene>
    <name evidence="5" type="ORF">A1O9_07230</name>
</gene>
<comment type="pathway">
    <text evidence="1">Siderophore biosynthesis.</text>
</comment>
<dbReference type="Pfam" id="PF13193">
    <property type="entry name" value="AMP-binding_C"/>
    <property type="match status" value="1"/>
</dbReference>
<name>A0A072PNC7_9EURO</name>